<evidence type="ECO:0000256" key="3">
    <source>
        <dbReference type="ARBA" id="ARBA00012483"/>
    </source>
</evidence>
<dbReference type="InterPro" id="IPR001841">
    <property type="entry name" value="Znf_RING"/>
</dbReference>
<dbReference type="KEGG" id="rarg:115757157"/>
<dbReference type="GO" id="GO:0016020">
    <property type="term" value="C:membrane"/>
    <property type="evidence" value="ECO:0007669"/>
    <property type="project" value="UniProtKB-SubCell"/>
</dbReference>
<dbReference type="PANTHER" id="PTHR46913:SF22">
    <property type="entry name" value="RING-TYPE E3 UBIQUITIN TRANSFERASE"/>
    <property type="match status" value="1"/>
</dbReference>
<evidence type="ECO:0000256" key="9">
    <source>
        <dbReference type="PROSITE-ProRule" id="PRU00175"/>
    </source>
</evidence>
<feature type="region of interest" description="Disordered" evidence="10">
    <location>
        <begin position="186"/>
        <end position="216"/>
    </location>
</feature>
<keyword evidence="6 9" id="KW-0863">Zinc-finger</keyword>
<evidence type="ECO:0000256" key="1">
    <source>
        <dbReference type="ARBA" id="ARBA00000900"/>
    </source>
</evidence>
<dbReference type="RefSeq" id="XP_030553127.2">
    <property type="nucleotide sequence ID" value="XM_030697267.2"/>
</dbReference>
<dbReference type="PANTHER" id="PTHR46913">
    <property type="entry name" value="RING-H2 FINGER PROTEIN ATL16"/>
    <property type="match status" value="1"/>
</dbReference>
<accession>A0A8B8R3R6</accession>
<dbReference type="CDD" id="cd16461">
    <property type="entry name" value="RING-H2_EL5-like"/>
    <property type="match status" value="1"/>
</dbReference>
<name>A0A8B8R3R6_9MYRT</name>
<dbReference type="Proteomes" id="UP000827889">
    <property type="component" value="Chromosome 3"/>
</dbReference>
<feature type="region of interest" description="Disordered" evidence="10">
    <location>
        <begin position="325"/>
        <end position="355"/>
    </location>
</feature>
<keyword evidence="11" id="KW-1133">Transmembrane helix</keyword>
<evidence type="ECO:0000256" key="7">
    <source>
        <dbReference type="ARBA" id="ARBA00022786"/>
    </source>
</evidence>
<sequence length="376" mass="40768">MGSSGSPNPWAPYDTYKDCSLGICSIYCPQWCYIVFPPPPPGDSGPGSGGTYFSPLVIAVIGILASAFLLVSYYTIITKYCRRRRNSYALDLADTNSDHQMNGGSWQNAASGGLDEAAIKSIAVCKYKRGDGLVEGTDCSVCLSEFQEDESLRLLPKCSHAFHLPCIDTWLKSHSSCPLCRSNIASANHDPPPMTLPQDTAPAREAPPASNDVEALGSRHRDETVLEIHDHFRTEDRDAAAVGIGASDGLATSKSPIRTAGVTEDREIEIGQDGAQTMRRSVSLNSGLSQGRVSITDILQDRDEHNDDHLDCIRVEDVQVAMGIGPSKPLGGEDSNSSHRTRVATPQMERSPPEMKRSISAGRFMFGRHGRGRNFI</sequence>
<dbReference type="InterPro" id="IPR013083">
    <property type="entry name" value="Znf_RING/FYVE/PHD"/>
</dbReference>
<dbReference type="EC" id="2.3.2.27" evidence="3"/>
<dbReference type="GeneID" id="115757157"/>
<evidence type="ECO:0000256" key="6">
    <source>
        <dbReference type="ARBA" id="ARBA00022771"/>
    </source>
</evidence>
<keyword evidence="4" id="KW-0808">Transferase</keyword>
<feature type="transmembrane region" description="Helical" evidence="11">
    <location>
        <begin position="52"/>
        <end position="76"/>
    </location>
</feature>
<keyword evidence="11" id="KW-0472">Membrane</keyword>
<dbReference type="InterPro" id="IPR044600">
    <property type="entry name" value="ATL1/ATL16-like"/>
</dbReference>
<evidence type="ECO:0000256" key="4">
    <source>
        <dbReference type="ARBA" id="ARBA00022679"/>
    </source>
</evidence>
<keyword evidence="7" id="KW-0833">Ubl conjugation pathway</keyword>
<dbReference type="UniPathway" id="UPA00143"/>
<dbReference type="GO" id="GO:0061630">
    <property type="term" value="F:ubiquitin protein ligase activity"/>
    <property type="evidence" value="ECO:0007669"/>
    <property type="project" value="UniProtKB-EC"/>
</dbReference>
<evidence type="ECO:0000259" key="12">
    <source>
        <dbReference type="PROSITE" id="PS50089"/>
    </source>
</evidence>
<gene>
    <name evidence="14" type="primary">LOC115757157</name>
</gene>
<dbReference type="GO" id="GO:0016567">
    <property type="term" value="P:protein ubiquitination"/>
    <property type="evidence" value="ECO:0007669"/>
    <property type="project" value="UniProtKB-UniPathway"/>
</dbReference>
<evidence type="ECO:0000313" key="13">
    <source>
        <dbReference type="Proteomes" id="UP000827889"/>
    </source>
</evidence>
<dbReference type="SUPFAM" id="SSF57850">
    <property type="entry name" value="RING/U-box"/>
    <property type="match status" value="1"/>
</dbReference>
<dbReference type="Gene3D" id="3.30.40.10">
    <property type="entry name" value="Zinc/RING finger domain, C3HC4 (zinc finger)"/>
    <property type="match status" value="1"/>
</dbReference>
<reference evidence="14" key="1">
    <citation type="submission" date="2025-08" db="UniProtKB">
        <authorList>
            <consortium name="RefSeq"/>
        </authorList>
    </citation>
    <scope>IDENTIFICATION</scope>
    <source>
        <tissue evidence="14">Leaf</tissue>
    </source>
</reference>
<evidence type="ECO:0000256" key="5">
    <source>
        <dbReference type="ARBA" id="ARBA00022723"/>
    </source>
</evidence>
<organism evidence="13 14">
    <name type="scientific">Rhodamnia argentea</name>
    <dbReference type="NCBI Taxonomy" id="178133"/>
    <lineage>
        <taxon>Eukaryota</taxon>
        <taxon>Viridiplantae</taxon>
        <taxon>Streptophyta</taxon>
        <taxon>Embryophyta</taxon>
        <taxon>Tracheophyta</taxon>
        <taxon>Spermatophyta</taxon>
        <taxon>Magnoliopsida</taxon>
        <taxon>eudicotyledons</taxon>
        <taxon>Gunneridae</taxon>
        <taxon>Pentapetalae</taxon>
        <taxon>rosids</taxon>
        <taxon>malvids</taxon>
        <taxon>Myrtales</taxon>
        <taxon>Myrtaceae</taxon>
        <taxon>Myrtoideae</taxon>
        <taxon>Myrteae</taxon>
        <taxon>Australasian group</taxon>
        <taxon>Rhodamnia</taxon>
    </lineage>
</organism>
<comment type="pathway">
    <text evidence="2">Protein modification; protein ubiquitination.</text>
</comment>
<evidence type="ECO:0000313" key="14">
    <source>
        <dbReference type="RefSeq" id="XP_030553127.2"/>
    </source>
</evidence>
<dbReference type="SMART" id="SM00184">
    <property type="entry name" value="RING"/>
    <property type="match status" value="1"/>
</dbReference>
<keyword evidence="8" id="KW-0862">Zinc</keyword>
<protein>
    <recommendedName>
        <fullName evidence="3">RING-type E3 ubiquitin transferase</fullName>
        <ecNumber evidence="3">2.3.2.27</ecNumber>
    </recommendedName>
</protein>
<keyword evidence="11" id="KW-0812">Transmembrane</keyword>
<keyword evidence="5" id="KW-0479">Metal-binding</keyword>
<proteinExistence type="predicted"/>
<dbReference type="Pfam" id="PF13639">
    <property type="entry name" value="zf-RING_2"/>
    <property type="match status" value="1"/>
</dbReference>
<keyword evidence="13" id="KW-1185">Reference proteome</keyword>
<evidence type="ECO:0000256" key="11">
    <source>
        <dbReference type="SAM" id="Phobius"/>
    </source>
</evidence>
<evidence type="ECO:0000256" key="10">
    <source>
        <dbReference type="SAM" id="MobiDB-lite"/>
    </source>
</evidence>
<dbReference type="GO" id="GO:0008270">
    <property type="term" value="F:zinc ion binding"/>
    <property type="evidence" value="ECO:0007669"/>
    <property type="project" value="UniProtKB-KW"/>
</dbReference>
<evidence type="ECO:0000256" key="2">
    <source>
        <dbReference type="ARBA" id="ARBA00004906"/>
    </source>
</evidence>
<comment type="catalytic activity">
    <reaction evidence="1">
        <text>S-ubiquitinyl-[E2 ubiquitin-conjugating enzyme]-L-cysteine + [acceptor protein]-L-lysine = [E2 ubiquitin-conjugating enzyme]-L-cysteine + N(6)-ubiquitinyl-[acceptor protein]-L-lysine.</text>
        <dbReference type="EC" id="2.3.2.27"/>
    </reaction>
</comment>
<feature type="domain" description="RING-type" evidence="12">
    <location>
        <begin position="139"/>
        <end position="181"/>
    </location>
</feature>
<dbReference type="PROSITE" id="PS50089">
    <property type="entry name" value="ZF_RING_2"/>
    <property type="match status" value="1"/>
</dbReference>
<evidence type="ECO:0000256" key="8">
    <source>
        <dbReference type="ARBA" id="ARBA00022833"/>
    </source>
</evidence>
<dbReference type="AlphaFoldDB" id="A0A8B8R3R6"/>